<evidence type="ECO:0000256" key="1">
    <source>
        <dbReference type="SAM" id="MobiDB-lite"/>
    </source>
</evidence>
<reference evidence="2 3" key="1">
    <citation type="submission" date="2015-05" db="EMBL/GenBank/DDBJ databases">
        <title>Distinctive expansion of gene families associated with plant cell wall degradation and secondary metabolism in the genomes of grapevine trunk pathogens.</title>
        <authorList>
            <person name="Lawrence D.P."/>
            <person name="Travadon R."/>
            <person name="Rolshausen P.E."/>
            <person name="Baumgartner K."/>
        </authorList>
    </citation>
    <scope>NUCLEOTIDE SEQUENCE [LARGE SCALE GENOMIC DNA]</scope>
    <source>
        <strain evidence="2">UCRPC4</strain>
    </source>
</reference>
<dbReference type="EMBL" id="LCWF01000053">
    <property type="protein sequence ID" value="KKY24967.1"/>
    <property type="molecule type" value="Genomic_DNA"/>
</dbReference>
<dbReference type="AlphaFoldDB" id="A0A0G2EQB0"/>
<dbReference type="OrthoDB" id="5600212at2759"/>
<feature type="region of interest" description="Disordered" evidence="1">
    <location>
        <begin position="110"/>
        <end position="132"/>
    </location>
</feature>
<proteinExistence type="predicted"/>
<keyword evidence="3" id="KW-1185">Reference proteome</keyword>
<gene>
    <name evidence="2" type="ORF">UCRPC4_g02188</name>
</gene>
<organism evidence="2 3">
    <name type="scientific">Phaeomoniella chlamydospora</name>
    <name type="common">Phaeoacremonium chlamydosporum</name>
    <dbReference type="NCBI Taxonomy" id="158046"/>
    <lineage>
        <taxon>Eukaryota</taxon>
        <taxon>Fungi</taxon>
        <taxon>Dikarya</taxon>
        <taxon>Ascomycota</taxon>
        <taxon>Pezizomycotina</taxon>
        <taxon>Eurotiomycetes</taxon>
        <taxon>Chaetothyriomycetidae</taxon>
        <taxon>Phaeomoniellales</taxon>
        <taxon>Phaeomoniellaceae</taxon>
        <taxon>Phaeomoniella</taxon>
    </lineage>
</organism>
<evidence type="ECO:0000313" key="2">
    <source>
        <dbReference type="EMBL" id="KKY24967.1"/>
    </source>
</evidence>
<reference evidence="2 3" key="2">
    <citation type="submission" date="2015-05" db="EMBL/GenBank/DDBJ databases">
        <authorList>
            <person name="Morales-Cruz A."/>
            <person name="Amrine K.C."/>
            <person name="Cantu D."/>
        </authorList>
    </citation>
    <scope>NUCLEOTIDE SEQUENCE [LARGE SCALE GENOMIC DNA]</scope>
    <source>
        <strain evidence="2">UCRPC4</strain>
    </source>
</reference>
<protein>
    <submittedName>
        <fullName evidence="2">Putative c6 transcription factor prf</fullName>
    </submittedName>
</protein>
<sequence length="176" mass="19976">MITTLDLTLMNPFMCFSIYVACRVFIQYLKTVPNDGQARSSLRFLLTAMQTLDGISPLSNSFLAQLEVELEGGNLTGFRVKVNNDVMSPEMARMKLQNKTECSPLVSISEEQSKDPFTQPRPLMESQRAAQQPKRGARIFTVLRRVPRCEYAAVLRPSHALYIVPQRLVQYVIIFS</sequence>
<accession>A0A0G2EQB0</accession>
<dbReference type="Proteomes" id="UP000053317">
    <property type="component" value="Unassembled WGS sequence"/>
</dbReference>
<evidence type="ECO:0000313" key="3">
    <source>
        <dbReference type="Proteomes" id="UP000053317"/>
    </source>
</evidence>
<name>A0A0G2EQB0_PHACM</name>
<comment type="caution">
    <text evidence="2">The sequence shown here is derived from an EMBL/GenBank/DDBJ whole genome shotgun (WGS) entry which is preliminary data.</text>
</comment>